<protein>
    <recommendedName>
        <fullName evidence="2">CID domain-containing protein</fullName>
    </recommendedName>
</protein>
<organism evidence="3 4">
    <name type="scientific">Pelagomonas calceolata</name>
    <dbReference type="NCBI Taxonomy" id="35677"/>
    <lineage>
        <taxon>Eukaryota</taxon>
        <taxon>Sar</taxon>
        <taxon>Stramenopiles</taxon>
        <taxon>Ochrophyta</taxon>
        <taxon>Pelagophyceae</taxon>
        <taxon>Pelagomonadales</taxon>
        <taxon>Pelagomonadaceae</taxon>
        <taxon>Pelagomonas</taxon>
    </lineage>
</organism>
<evidence type="ECO:0000259" key="2">
    <source>
        <dbReference type="PROSITE" id="PS51391"/>
    </source>
</evidence>
<feature type="region of interest" description="Disordered" evidence="1">
    <location>
        <begin position="419"/>
        <end position="443"/>
    </location>
</feature>
<dbReference type="Pfam" id="PF04818">
    <property type="entry name" value="CID"/>
    <property type="match status" value="1"/>
</dbReference>
<comment type="caution">
    <text evidence="3">The sequence shown here is derived from an EMBL/GenBank/DDBJ whole genome shotgun (WGS) entry which is preliminary data.</text>
</comment>
<dbReference type="EMBL" id="CAKKNE010000004">
    <property type="protein sequence ID" value="CAH0374695.1"/>
    <property type="molecule type" value="Genomic_DNA"/>
</dbReference>
<feature type="compositionally biased region" description="Basic and acidic residues" evidence="1">
    <location>
        <begin position="301"/>
        <end position="314"/>
    </location>
</feature>
<sequence length="443" mass="48820">MSTPELRALHEALNTLTQLERGRSVSQTKVRAVAKACFEARDEYKLAVHQVEQFVKTAPAHCRLAGVYVIDAVCRRSKDQSQNDVFTPRFSTSILATISALDDADLEDRQRLVKLVENWVKMRLFEGVDFESVAVIQRTRGDGADVYGQPPRKRSRSPDRRQGYAPAPPQQGYTPAPPGSYPPQQQSWGGPPPQQWGGPAQMPTGWAAPPPPPQGGFTPAPPRASPPSGGFNARRAVHSEPQPPLLTPSDLAPGGFDPRRAVNPQQSPRGQPEQAWGNERVPDSIDPAVRGRPEAPPAKQRRVETDYGSAEHRRAPTRSWGAEDRSGRSFGVAEMKAFDRTSGDRPLPGRAFPPMNAKRPLRPGTDAVDGRRRVYEYPDVPQFRGDPMAPFDPDLAFASPFADRGDEALAAGWDIARKDMRNVGRDGRVPYQKRAHQDTTMLS</sequence>
<feature type="region of interest" description="Disordered" evidence="1">
    <location>
        <begin position="142"/>
        <end position="373"/>
    </location>
</feature>
<dbReference type="Proteomes" id="UP000789595">
    <property type="component" value="Unassembled WGS sequence"/>
</dbReference>
<feature type="domain" description="CID" evidence="2">
    <location>
        <begin position="1"/>
        <end position="141"/>
    </location>
</feature>
<feature type="compositionally biased region" description="Basic and acidic residues" evidence="1">
    <location>
        <begin position="419"/>
        <end position="428"/>
    </location>
</feature>
<dbReference type="SUPFAM" id="SSF48464">
    <property type="entry name" value="ENTH/VHS domain"/>
    <property type="match status" value="1"/>
</dbReference>
<dbReference type="SMART" id="SM00582">
    <property type="entry name" value="RPR"/>
    <property type="match status" value="1"/>
</dbReference>
<accession>A0A8J2X1D6</accession>
<feature type="compositionally biased region" description="Low complexity" evidence="1">
    <location>
        <begin position="182"/>
        <end position="207"/>
    </location>
</feature>
<dbReference type="InterPro" id="IPR006569">
    <property type="entry name" value="CID_dom"/>
</dbReference>
<dbReference type="Gene3D" id="1.25.40.90">
    <property type="match status" value="1"/>
</dbReference>
<dbReference type="InterPro" id="IPR008942">
    <property type="entry name" value="ENTH_VHS"/>
</dbReference>
<reference evidence="3" key="1">
    <citation type="submission" date="2021-11" db="EMBL/GenBank/DDBJ databases">
        <authorList>
            <consortium name="Genoscope - CEA"/>
            <person name="William W."/>
        </authorList>
    </citation>
    <scope>NUCLEOTIDE SEQUENCE</scope>
</reference>
<dbReference type="AlphaFoldDB" id="A0A8J2X1D6"/>
<evidence type="ECO:0000313" key="3">
    <source>
        <dbReference type="EMBL" id="CAH0374695.1"/>
    </source>
</evidence>
<feature type="compositionally biased region" description="Pro residues" evidence="1">
    <location>
        <begin position="208"/>
        <end position="225"/>
    </location>
</feature>
<name>A0A8J2X1D6_9STRA</name>
<proteinExistence type="predicted"/>
<evidence type="ECO:0000313" key="4">
    <source>
        <dbReference type="Proteomes" id="UP000789595"/>
    </source>
</evidence>
<keyword evidence="4" id="KW-1185">Reference proteome</keyword>
<evidence type="ECO:0000256" key="1">
    <source>
        <dbReference type="SAM" id="MobiDB-lite"/>
    </source>
</evidence>
<dbReference type="PROSITE" id="PS51391">
    <property type="entry name" value="CID"/>
    <property type="match status" value="1"/>
</dbReference>
<gene>
    <name evidence="3" type="ORF">PECAL_4P19940</name>
</gene>
<dbReference type="OrthoDB" id="79367at2759"/>